<organism evidence="2 3">
    <name type="scientific">Chamaesiphon polymorphus CCALA 037</name>
    <dbReference type="NCBI Taxonomy" id="2107692"/>
    <lineage>
        <taxon>Bacteria</taxon>
        <taxon>Bacillati</taxon>
        <taxon>Cyanobacteriota</taxon>
        <taxon>Cyanophyceae</taxon>
        <taxon>Gomontiellales</taxon>
        <taxon>Chamaesiphonaceae</taxon>
        <taxon>Chamaesiphon</taxon>
    </lineage>
</organism>
<evidence type="ECO:0000313" key="2">
    <source>
        <dbReference type="EMBL" id="PSB50929.1"/>
    </source>
</evidence>
<comment type="caution">
    <text evidence="2">The sequence shown here is derived from an EMBL/GenBank/DDBJ whole genome shotgun (WGS) entry which is preliminary data.</text>
</comment>
<keyword evidence="3" id="KW-1185">Reference proteome</keyword>
<feature type="coiled-coil region" evidence="1">
    <location>
        <begin position="12"/>
        <end position="46"/>
    </location>
</feature>
<dbReference type="RefSeq" id="WP_106309993.1">
    <property type="nucleotide sequence ID" value="NZ_PVWO01000377.1"/>
</dbReference>
<name>A0A2T1G105_9CYAN</name>
<evidence type="ECO:0000256" key="1">
    <source>
        <dbReference type="SAM" id="Coils"/>
    </source>
</evidence>
<gene>
    <name evidence="2" type="ORF">C7B77_22175</name>
</gene>
<reference evidence="2 3" key="1">
    <citation type="submission" date="2018-03" db="EMBL/GenBank/DDBJ databases">
        <title>The ancient ancestry and fast evolution of plastids.</title>
        <authorList>
            <person name="Moore K.R."/>
            <person name="Magnabosco C."/>
            <person name="Momper L."/>
            <person name="Gold D.A."/>
            <person name="Bosak T."/>
            <person name="Fournier G.P."/>
        </authorList>
    </citation>
    <scope>NUCLEOTIDE SEQUENCE [LARGE SCALE GENOMIC DNA]</scope>
    <source>
        <strain evidence="2 3">CCALA 037</strain>
    </source>
</reference>
<accession>A0A2T1G105</accession>
<sequence length="59" mass="6836">MNSPQIPDLATRERSIANLRQTRREIAEFNRELAEIEAQLDRELYVQKLARIGKSVPTV</sequence>
<keyword evidence="1" id="KW-0175">Coiled coil</keyword>
<proteinExistence type="predicted"/>
<evidence type="ECO:0000313" key="3">
    <source>
        <dbReference type="Proteomes" id="UP000238937"/>
    </source>
</evidence>
<dbReference type="EMBL" id="PVWO01000377">
    <property type="protein sequence ID" value="PSB50929.1"/>
    <property type="molecule type" value="Genomic_DNA"/>
</dbReference>
<protein>
    <submittedName>
        <fullName evidence="2">Uncharacterized protein</fullName>
    </submittedName>
</protein>
<dbReference type="Proteomes" id="UP000238937">
    <property type="component" value="Unassembled WGS sequence"/>
</dbReference>
<dbReference type="AlphaFoldDB" id="A0A2T1G105"/>